<evidence type="ECO:0000256" key="2">
    <source>
        <dbReference type="ARBA" id="ARBA00022771"/>
    </source>
</evidence>
<accession>A0A814QTT2</accession>
<dbReference type="Gene3D" id="1.10.1170.10">
    <property type="entry name" value="Inhibitor Of Apoptosis Protein (2mihbC-IAP-1), Chain A"/>
    <property type="match status" value="4"/>
</dbReference>
<dbReference type="InterPro" id="IPR013083">
    <property type="entry name" value="Znf_RING/FYVE/PHD"/>
</dbReference>
<dbReference type="SMART" id="SM00238">
    <property type="entry name" value="BIR"/>
    <property type="match status" value="4"/>
</dbReference>
<dbReference type="AlphaFoldDB" id="A0A814QTT2"/>
<evidence type="ECO:0000259" key="5">
    <source>
        <dbReference type="PROSITE" id="PS50089"/>
    </source>
</evidence>
<dbReference type="PROSITE" id="PS50089">
    <property type="entry name" value="ZF_RING_2"/>
    <property type="match status" value="1"/>
</dbReference>
<gene>
    <name evidence="6" type="ORF">XAT740_LOCUS19590</name>
</gene>
<dbReference type="PANTHER" id="PTHR10044:SF139">
    <property type="entry name" value="DEATH-ASSOCIATED INHIBITOR OF APOPTOSIS 2"/>
    <property type="match status" value="1"/>
</dbReference>
<organism evidence="6 7">
    <name type="scientific">Adineta ricciae</name>
    <name type="common">Rotifer</name>
    <dbReference type="NCBI Taxonomy" id="249248"/>
    <lineage>
        <taxon>Eukaryota</taxon>
        <taxon>Metazoa</taxon>
        <taxon>Spiralia</taxon>
        <taxon>Gnathifera</taxon>
        <taxon>Rotifera</taxon>
        <taxon>Eurotatoria</taxon>
        <taxon>Bdelloidea</taxon>
        <taxon>Adinetida</taxon>
        <taxon>Adinetidae</taxon>
        <taxon>Adineta</taxon>
    </lineage>
</organism>
<dbReference type="GO" id="GO:0005737">
    <property type="term" value="C:cytoplasm"/>
    <property type="evidence" value="ECO:0007669"/>
    <property type="project" value="TreeGrafter"/>
</dbReference>
<dbReference type="GO" id="GO:0051726">
    <property type="term" value="P:regulation of cell cycle"/>
    <property type="evidence" value="ECO:0007669"/>
    <property type="project" value="TreeGrafter"/>
</dbReference>
<keyword evidence="7" id="KW-1185">Reference proteome</keyword>
<dbReference type="InterPro" id="IPR050784">
    <property type="entry name" value="IAP"/>
</dbReference>
<comment type="caution">
    <text evidence="6">The sequence shown here is derived from an EMBL/GenBank/DDBJ whole genome shotgun (WGS) entry which is preliminary data.</text>
</comment>
<comment type="similarity">
    <text evidence="1">Belongs to the IAP family.</text>
</comment>
<keyword evidence="2 4" id="KW-0863">Zinc-finger</keyword>
<keyword evidence="2 4" id="KW-0479">Metal-binding</keyword>
<dbReference type="Gene3D" id="3.30.40.10">
    <property type="entry name" value="Zinc/RING finger domain, C3HC4 (zinc finger)"/>
    <property type="match status" value="1"/>
</dbReference>
<evidence type="ECO:0000313" key="6">
    <source>
        <dbReference type="EMBL" id="CAF1125002.1"/>
    </source>
</evidence>
<evidence type="ECO:0000256" key="3">
    <source>
        <dbReference type="ARBA" id="ARBA00022833"/>
    </source>
</evidence>
<dbReference type="InterPro" id="IPR001370">
    <property type="entry name" value="BIR_rpt"/>
</dbReference>
<dbReference type="InterPro" id="IPR001841">
    <property type="entry name" value="Znf_RING"/>
</dbReference>
<dbReference type="Pfam" id="PF13920">
    <property type="entry name" value="zf-C3HC4_3"/>
    <property type="match status" value="1"/>
</dbReference>
<evidence type="ECO:0000313" key="7">
    <source>
        <dbReference type="Proteomes" id="UP000663828"/>
    </source>
</evidence>
<dbReference type="EMBL" id="CAJNOR010001340">
    <property type="protein sequence ID" value="CAF1125002.1"/>
    <property type="molecule type" value="Genomic_DNA"/>
</dbReference>
<reference evidence="6" key="1">
    <citation type="submission" date="2021-02" db="EMBL/GenBank/DDBJ databases">
        <authorList>
            <person name="Nowell W R."/>
        </authorList>
    </citation>
    <scope>NUCLEOTIDE SEQUENCE</scope>
</reference>
<dbReference type="PROSITE" id="PS50143">
    <property type="entry name" value="BIR_REPEAT_2"/>
    <property type="match status" value="4"/>
</dbReference>
<dbReference type="Pfam" id="PF00653">
    <property type="entry name" value="BIR"/>
    <property type="match status" value="4"/>
</dbReference>
<dbReference type="SMART" id="SM00184">
    <property type="entry name" value="RING"/>
    <property type="match status" value="1"/>
</dbReference>
<dbReference type="PANTHER" id="PTHR10044">
    <property type="entry name" value="INHIBITOR OF APOPTOSIS"/>
    <property type="match status" value="1"/>
</dbReference>
<protein>
    <recommendedName>
        <fullName evidence="5">RING-type domain-containing protein</fullName>
    </recommendedName>
</protein>
<dbReference type="GO" id="GO:0005634">
    <property type="term" value="C:nucleus"/>
    <property type="evidence" value="ECO:0007669"/>
    <property type="project" value="TreeGrafter"/>
</dbReference>
<dbReference type="SUPFAM" id="SSF57924">
    <property type="entry name" value="Inhibitor of apoptosis (IAP) repeat"/>
    <property type="match status" value="4"/>
</dbReference>
<dbReference type="GO" id="GO:0008270">
    <property type="term" value="F:zinc ion binding"/>
    <property type="evidence" value="ECO:0007669"/>
    <property type="project" value="UniProtKB-KW"/>
</dbReference>
<dbReference type="Proteomes" id="UP000663828">
    <property type="component" value="Unassembled WGS sequence"/>
</dbReference>
<keyword evidence="3" id="KW-0862">Zinc</keyword>
<evidence type="ECO:0000256" key="1">
    <source>
        <dbReference type="ARBA" id="ARBA00006672"/>
    </source>
</evidence>
<evidence type="ECO:0000256" key="4">
    <source>
        <dbReference type="PROSITE-ProRule" id="PRU00175"/>
    </source>
</evidence>
<name>A0A814QTT2_ADIRI</name>
<proteinExistence type="inferred from homology"/>
<feature type="domain" description="RING-type" evidence="5">
    <location>
        <begin position="567"/>
        <end position="601"/>
    </location>
</feature>
<sequence length="613" mass="70460">MSEDTLVHSSQDEIATSERVYGSNASPVLSIAAVQSQGSVKRQKTEGEYILKEVNTTRRVRARSFSHWNLDPKFLDRLIQAGLFSCDNNDRVICIYCNLFCERWNVELDDPCKVHRIHSPMCPFVRSMLRCQSFSHHSGYIDRKKRLVSFANWSHESSALKEAFVDAGFFLNGPKITCFHCDGSLEQCNVKEHPIAEHIRSFPYCKYARQLCGEALYQKLRQSFISQSNNAKPRPGAQKFDEQTIKQSITDSLDLIKSQNSSLRNEFQDAIIKCCYENLWRLKRTEQFSKNEDLYSACVIYKKQIELLEKGEVCVIPNEIMQRIYGSLQISNNDQPTLSDIDIQRELEHYQQTRRAMGLAFVEDEAVTIQRETSLQARPDSAVSRSRLTKSGWIPYADHYECPHCYMRYRPWDVDDDPLSVHKHLSPLCLFVLSTNPLPPGSIPMITAKQLFTDEDIENADRQPYRGLVKAQHKPMSQISDRIKSFENSPAYVSNVADDLAHSGIYFNKKDQSLRCFHCVLCLRLGGPNSNSVESFKKAHSVVGCRYILQMKDNGLQNRKDQAFDTCPWCMDEKKQLMALPCRHFCLCKKCGQTKRFCPTCATEVDKFVIVYS</sequence>